<evidence type="ECO:0000259" key="3">
    <source>
        <dbReference type="PROSITE" id="PS51186"/>
    </source>
</evidence>
<proteinExistence type="predicted"/>
<dbReference type="RefSeq" id="WP_035578247.1">
    <property type="nucleotide sequence ID" value="NZ_ARYJ01000002.1"/>
</dbReference>
<dbReference type="PANTHER" id="PTHR43877:SF2">
    <property type="entry name" value="AMINOALKYLPHOSPHONATE N-ACETYLTRANSFERASE-RELATED"/>
    <property type="match status" value="1"/>
</dbReference>
<sequence>MTMHVRDFRETDRPALTALWEACGLTRPWNDPNDDIDRAVSAREATILVGYRGDQLIGSVMAGHDGHRGWVYYLALDPAHQGRGAGRELMEEAGLWLTSRGAPKLELMVRDGNDRAAKFYESIGFERQQVTVYGKWLKAPSESSARKAS</sequence>
<keyword evidence="5" id="KW-1185">Reference proteome</keyword>
<reference evidence="4 5" key="1">
    <citation type="journal article" date="2014" name="Antonie Van Leeuwenhoek">
        <title>Hyphomonas beringensis sp. nov. and Hyphomonas chukchiensis sp. nov., isolated from surface seawater of the Bering Sea and Chukchi Sea.</title>
        <authorList>
            <person name="Li C."/>
            <person name="Lai Q."/>
            <person name="Li G."/>
            <person name="Dong C."/>
            <person name="Wang J."/>
            <person name="Liao Y."/>
            <person name="Shao Z."/>
        </authorList>
    </citation>
    <scope>NUCLEOTIDE SEQUENCE [LARGE SCALE GENOMIC DNA]</scope>
    <source>
        <strain evidence="4 5">VP2</strain>
    </source>
</reference>
<gene>
    <name evidence="4" type="ORF">HJA_03341</name>
</gene>
<evidence type="ECO:0000313" key="5">
    <source>
        <dbReference type="Proteomes" id="UP000024816"/>
    </source>
</evidence>
<dbReference type="Gene3D" id="3.40.630.30">
    <property type="match status" value="1"/>
</dbReference>
<dbReference type="PATRIC" id="fig|1280952.3.peg.668"/>
<dbReference type="CDD" id="cd04301">
    <property type="entry name" value="NAT_SF"/>
    <property type="match status" value="1"/>
</dbReference>
<dbReference type="InterPro" id="IPR050832">
    <property type="entry name" value="Bact_Acetyltransf"/>
</dbReference>
<dbReference type="Proteomes" id="UP000024816">
    <property type="component" value="Unassembled WGS sequence"/>
</dbReference>
<dbReference type="PROSITE" id="PS51186">
    <property type="entry name" value="GNAT"/>
    <property type="match status" value="1"/>
</dbReference>
<feature type="domain" description="N-acetyltransferase" evidence="3">
    <location>
        <begin position="3"/>
        <end position="142"/>
    </location>
</feature>
<organism evidence="4 5">
    <name type="scientific">Hyphomonas jannaschiana VP2</name>
    <dbReference type="NCBI Taxonomy" id="1280952"/>
    <lineage>
        <taxon>Bacteria</taxon>
        <taxon>Pseudomonadati</taxon>
        <taxon>Pseudomonadota</taxon>
        <taxon>Alphaproteobacteria</taxon>
        <taxon>Hyphomonadales</taxon>
        <taxon>Hyphomonadaceae</taxon>
        <taxon>Hyphomonas</taxon>
    </lineage>
</organism>
<dbReference type="SUPFAM" id="SSF55729">
    <property type="entry name" value="Acyl-CoA N-acyltransferases (Nat)"/>
    <property type="match status" value="1"/>
</dbReference>
<dbReference type="STRING" id="1280952.HJA_03341"/>
<dbReference type="GO" id="GO:0016747">
    <property type="term" value="F:acyltransferase activity, transferring groups other than amino-acyl groups"/>
    <property type="evidence" value="ECO:0007669"/>
    <property type="project" value="InterPro"/>
</dbReference>
<dbReference type="InterPro" id="IPR000182">
    <property type="entry name" value="GNAT_dom"/>
</dbReference>
<dbReference type="AlphaFoldDB" id="A0A059FHV1"/>
<name>A0A059FHV1_9PROT</name>
<comment type="caution">
    <text evidence="4">The sequence shown here is derived from an EMBL/GenBank/DDBJ whole genome shotgun (WGS) entry which is preliminary data.</text>
</comment>
<dbReference type="Pfam" id="PF00583">
    <property type="entry name" value="Acetyltransf_1"/>
    <property type="match status" value="1"/>
</dbReference>
<keyword evidence="1 4" id="KW-0808">Transferase</keyword>
<accession>A0A059FHV1</accession>
<protein>
    <submittedName>
        <fullName evidence="4">Putative acetyltransferase</fullName>
    </submittedName>
</protein>
<dbReference type="PANTHER" id="PTHR43877">
    <property type="entry name" value="AMINOALKYLPHOSPHONATE N-ACETYLTRANSFERASE-RELATED-RELATED"/>
    <property type="match status" value="1"/>
</dbReference>
<dbReference type="OrthoDB" id="1821130at2"/>
<evidence type="ECO:0000256" key="1">
    <source>
        <dbReference type="ARBA" id="ARBA00022679"/>
    </source>
</evidence>
<dbReference type="EMBL" id="ARYJ01000002">
    <property type="protein sequence ID" value="KCZ90229.1"/>
    <property type="molecule type" value="Genomic_DNA"/>
</dbReference>
<evidence type="ECO:0000256" key="2">
    <source>
        <dbReference type="ARBA" id="ARBA00023315"/>
    </source>
</evidence>
<dbReference type="eggNOG" id="COG0456">
    <property type="taxonomic scope" value="Bacteria"/>
</dbReference>
<dbReference type="InterPro" id="IPR016181">
    <property type="entry name" value="Acyl_CoA_acyltransferase"/>
</dbReference>
<dbReference type="NCBIfam" id="NF002959">
    <property type="entry name" value="PRK03624.1"/>
    <property type="match status" value="1"/>
</dbReference>
<evidence type="ECO:0000313" key="4">
    <source>
        <dbReference type="EMBL" id="KCZ90229.1"/>
    </source>
</evidence>
<keyword evidence="2" id="KW-0012">Acyltransferase</keyword>